<dbReference type="Proteomes" id="UP000008914">
    <property type="component" value="Chromosome"/>
</dbReference>
<dbReference type="SUPFAM" id="SSF51735">
    <property type="entry name" value="NAD(P)-binding Rossmann-fold domains"/>
    <property type="match status" value="1"/>
</dbReference>
<dbReference type="eggNOG" id="COG0604">
    <property type="taxonomic scope" value="Bacteria"/>
</dbReference>
<sequence length="343" mass="35905">MLAIRFHEYGSARVLRAEEVPVPEPSDDEVLIKVAACGVNRVDILSREGTTPAPVQLPHTPGTEAAGTIAAVGANAGYWRLGQRVVVNPTLSCGRCTACREGRDNVCRSGRIFGVQTTGAYAEYVTAPADQVIALPDAVAFDTAASIAVTGSTAWHMLVTRGQVALGEDVLIVAAGSGIGVLGVQIAKLAGARVIATAGSADKRDRAHQLGADVVIDHTASDWGDQVRRATGGKGADLVFEHVGEATWDQSLRALARNGRLVTCGAHSGAKVTFDLWHLFVKEQKFIGSFAGTRRDLEKVLSLAANGTLKAVVHAKFPLAEAAKAQGALEDRAVFGKVLLASN</sequence>
<keyword evidence="1" id="KW-0521">NADP</keyword>
<evidence type="ECO:0000313" key="3">
    <source>
        <dbReference type="EMBL" id="ADU49618.1"/>
    </source>
</evidence>
<organism evidence="3 4">
    <name type="scientific">Intrasporangium calvum (strain ATCC 23552 / DSM 43043 / JCM 3097 / NBRC 12989 / NCIMB 10167 / NRRL B-3866 / 7 KIP)</name>
    <dbReference type="NCBI Taxonomy" id="710696"/>
    <lineage>
        <taxon>Bacteria</taxon>
        <taxon>Bacillati</taxon>
        <taxon>Actinomycetota</taxon>
        <taxon>Actinomycetes</taxon>
        <taxon>Micrococcales</taxon>
        <taxon>Intrasporangiaceae</taxon>
        <taxon>Intrasporangium</taxon>
    </lineage>
</organism>
<dbReference type="InterPro" id="IPR011032">
    <property type="entry name" value="GroES-like_sf"/>
</dbReference>
<dbReference type="AlphaFoldDB" id="E6SCL4"/>
<dbReference type="Pfam" id="PF00107">
    <property type="entry name" value="ADH_zinc_N"/>
    <property type="match status" value="1"/>
</dbReference>
<proteinExistence type="predicted"/>
<dbReference type="InterPro" id="IPR036291">
    <property type="entry name" value="NAD(P)-bd_dom_sf"/>
</dbReference>
<dbReference type="InterPro" id="IPR020843">
    <property type="entry name" value="ER"/>
</dbReference>
<keyword evidence="4" id="KW-1185">Reference proteome</keyword>
<dbReference type="InterPro" id="IPR013154">
    <property type="entry name" value="ADH-like_N"/>
</dbReference>
<dbReference type="PANTHER" id="PTHR44154">
    <property type="entry name" value="QUINONE OXIDOREDUCTASE"/>
    <property type="match status" value="1"/>
</dbReference>
<evidence type="ECO:0000313" key="4">
    <source>
        <dbReference type="Proteomes" id="UP000008914"/>
    </source>
</evidence>
<dbReference type="OrthoDB" id="334894at2"/>
<evidence type="ECO:0000259" key="2">
    <source>
        <dbReference type="SMART" id="SM00829"/>
    </source>
</evidence>
<dbReference type="SUPFAM" id="SSF50129">
    <property type="entry name" value="GroES-like"/>
    <property type="match status" value="1"/>
</dbReference>
<dbReference type="InterPro" id="IPR013149">
    <property type="entry name" value="ADH-like_C"/>
</dbReference>
<dbReference type="InterPro" id="IPR051603">
    <property type="entry name" value="Zinc-ADH_QOR/CCCR"/>
</dbReference>
<feature type="domain" description="Enoyl reductase (ER)" evidence="2">
    <location>
        <begin position="10"/>
        <end position="340"/>
    </location>
</feature>
<dbReference type="SMART" id="SM00829">
    <property type="entry name" value="PKS_ER"/>
    <property type="match status" value="1"/>
</dbReference>
<dbReference type="Pfam" id="PF08240">
    <property type="entry name" value="ADH_N"/>
    <property type="match status" value="1"/>
</dbReference>
<dbReference type="RefSeq" id="WP_013493930.1">
    <property type="nucleotide sequence ID" value="NC_014830.1"/>
</dbReference>
<dbReference type="PANTHER" id="PTHR44154:SF1">
    <property type="entry name" value="QUINONE OXIDOREDUCTASE"/>
    <property type="match status" value="1"/>
</dbReference>
<reference evidence="3 4" key="1">
    <citation type="journal article" date="2010" name="Stand. Genomic Sci.">
        <title>Complete genome sequence of Intrasporangium calvum type strain (7 KIP).</title>
        <authorList>
            <person name="Del Rio T.G."/>
            <person name="Chertkov O."/>
            <person name="Yasawong M."/>
            <person name="Lucas S."/>
            <person name="Deshpande S."/>
            <person name="Cheng J.F."/>
            <person name="Detter C."/>
            <person name="Tapia R."/>
            <person name="Han C."/>
            <person name="Goodwin L."/>
            <person name="Pitluck S."/>
            <person name="Liolios K."/>
            <person name="Ivanova N."/>
            <person name="Mavromatis K."/>
            <person name="Pati A."/>
            <person name="Chen A."/>
            <person name="Palaniappan K."/>
            <person name="Land M."/>
            <person name="Hauser L."/>
            <person name="Chang Y.J."/>
            <person name="Jeffries C.D."/>
            <person name="Rohde M."/>
            <person name="Pukall R."/>
            <person name="Sikorski J."/>
            <person name="Goker M."/>
            <person name="Woyke T."/>
            <person name="Bristow J."/>
            <person name="Eisen J.A."/>
            <person name="Markowitz V."/>
            <person name="Hugenholtz P."/>
            <person name="Kyrpides N.C."/>
            <person name="Klenk H.P."/>
            <person name="Lapidus A."/>
        </authorList>
    </citation>
    <scope>NUCLEOTIDE SEQUENCE [LARGE SCALE GENOMIC DNA]</scope>
    <source>
        <strain evidence="4">ATCC 23552 / DSM 43043 / JCM 3097 / NBRC 12989 / 7 KIP</strain>
    </source>
</reference>
<dbReference type="GO" id="GO:0016491">
    <property type="term" value="F:oxidoreductase activity"/>
    <property type="evidence" value="ECO:0007669"/>
    <property type="project" value="InterPro"/>
</dbReference>
<dbReference type="Gene3D" id="3.90.180.10">
    <property type="entry name" value="Medium-chain alcohol dehydrogenases, catalytic domain"/>
    <property type="match status" value="1"/>
</dbReference>
<evidence type="ECO:0000256" key="1">
    <source>
        <dbReference type="ARBA" id="ARBA00022857"/>
    </source>
</evidence>
<accession>E6SCL4</accession>
<dbReference type="KEGG" id="ica:Intca_3133"/>
<protein>
    <submittedName>
        <fullName evidence="3">Alcohol dehydrogenase zinc-binding domain protein</fullName>
    </submittedName>
</protein>
<dbReference type="STRING" id="710696.Intca_3133"/>
<gene>
    <name evidence="3" type="ordered locus">Intca_3133</name>
</gene>
<name>E6SCL4_INTC7</name>
<dbReference type="EMBL" id="CP002343">
    <property type="protein sequence ID" value="ADU49618.1"/>
    <property type="molecule type" value="Genomic_DNA"/>
</dbReference>
<dbReference type="HOGENOM" id="CLU_026673_3_4_11"/>